<dbReference type="PROSITE" id="PS50109">
    <property type="entry name" value="HIS_KIN"/>
    <property type="match status" value="1"/>
</dbReference>
<keyword evidence="4" id="KW-1003">Cell membrane</keyword>
<keyword evidence="6" id="KW-0808">Transferase</keyword>
<dbReference type="EMBL" id="ACZV01000004">
    <property type="protein sequence ID" value="EEX93930.1"/>
    <property type="molecule type" value="Genomic_DNA"/>
</dbReference>
<evidence type="ECO:0000256" key="4">
    <source>
        <dbReference type="ARBA" id="ARBA00022475"/>
    </source>
</evidence>
<keyword evidence="9" id="KW-0067">ATP-binding</keyword>
<evidence type="ECO:0000313" key="14">
    <source>
        <dbReference type="Proteomes" id="UP000003515"/>
    </source>
</evidence>
<comment type="subcellular location">
    <subcellularLocation>
        <location evidence="2">Cell membrane</location>
        <topology evidence="2">Multi-pass membrane protein</topology>
    </subcellularLocation>
</comment>
<evidence type="ECO:0000256" key="5">
    <source>
        <dbReference type="ARBA" id="ARBA00022553"/>
    </source>
</evidence>
<dbReference type="SMART" id="SM00387">
    <property type="entry name" value="HATPase_c"/>
    <property type="match status" value="1"/>
</dbReference>
<dbReference type="CDD" id="cd00082">
    <property type="entry name" value="HisKA"/>
    <property type="match status" value="1"/>
</dbReference>
<gene>
    <name evidence="13" type="ORF">VIA_001088</name>
</gene>
<feature type="transmembrane region" description="Helical" evidence="10">
    <location>
        <begin position="7"/>
        <end position="27"/>
    </location>
</feature>
<evidence type="ECO:0000259" key="11">
    <source>
        <dbReference type="PROSITE" id="PS50109"/>
    </source>
</evidence>
<dbReference type="PANTHER" id="PTHR44936:SF10">
    <property type="entry name" value="SENSOR PROTEIN RSTB"/>
    <property type="match status" value="1"/>
</dbReference>
<dbReference type="CDD" id="cd06225">
    <property type="entry name" value="HAMP"/>
    <property type="match status" value="1"/>
</dbReference>
<keyword evidence="5" id="KW-0597">Phosphoprotein</keyword>
<feature type="domain" description="HAMP" evidence="12">
    <location>
        <begin position="155"/>
        <end position="207"/>
    </location>
</feature>
<proteinExistence type="predicted"/>
<evidence type="ECO:0000256" key="7">
    <source>
        <dbReference type="ARBA" id="ARBA00022741"/>
    </source>
</evidence>
<dbReference type="Pfam" id="PF00512">
    <property type="entry name" value="HisKA"/>
    <property type="match status" value="1"/>
</dbReference>
<dbReference type="EC" id="2.7.13.3" evidence="3"/>
<dbReference type="Proteomes" id="UP000003515">
    <property type="component" value="Unassembled WGS sequence"/>
</dbReference>
<dbReference type="PROSITE" id="PS50885">
    <property type="entry name" value="HAMP"/>
    <property type="match status" value="1"/>
</dbReference>
<dbReference type="InterPro" id="IPR003660">
    <property type="entry name" value="HAMP_dom"/>
</dbReference>
<dbReference type="InterPro" id="IPR004358">
    <property type="entry name" value="Sig_transdc_His_kin-like_C"/>
</dbReference>
<reference evidence="13 14" key="1">
    <citation type="submission" date="2009-10" db="EMBL/GenBank/DDBJ databases">
        <authorList>
            <consortium name="Los Alamos National Laboratory (LANL)"/>
            <consortium name="National Microbial Pathogen Data Resource (NMPDR)"/>
            <person name="Munk A.C."/>
            <person name="Chertkov O."/>
            <person name="Tapia R."/>
            <person name="Green L."/>
            <person name="Rogers Y."/>
            <person name="Detter J.C."/>
            <person name="Bruce D."/>
            <person name="Brettin T.S."/>
            <person name="Colwell R.R."/>
            <person name="Huq A."/>
            <person name="Grim C.J."/>
            <person name="Hasan N.A."/>
            <person name="Bartels D."/>
            <person name="Vonstein V."/>
        </authorList>
    </citation>
    <scope>NUCLEOTIDE SEQUENCE [LARGE SCALE GENOMIC DNA]</scope>
    <source>
        <strain evidence="13 14">CIP 102891</strain>
    </source>
</reference>
<dbReference type="InterPro" id="IPR036097">
    <property type="entry name" value="HisK_dim/P_sf"/>
</dbReference>
<dbReference type="InterPro" id="IPR003661">
    <property type="entry name" value="HisK_dim/P_dom"/>
</dbReference>
<feature type="transmembrane region" description="Helical" evidence="10">
    <location>
        <begin position="138"/>
        <end position="157"/>
    </location>
</feature>
<dbReference type="Pfam" id="PF02518">
    <property type="entry name" value="HATPase_c"/>
    <property type="match status" value="1"/>
</dbReference>
<dbReference type="InterPro" id="IPR036890">
    <property type="entry name" value="HATPase_C_sf"/>
</dbReference>
<dbReference type="SUPFAM" id="SSF47384">
    <property type="entry name" value="Homodimeric domain of signal transducing histidine kinase"/>
    <property type="match status" value="1"/>
</dbReference>
<dbReference type="GO" id="GO:0016301">
    <property type="term" value="F:kinase activity"/>
    <property type="evidence" value="ECO:0007669"/>
    <property type="project" value="UniProtKB-KW"/>
</dbReference>
<keyword evidence="10" id="KW-0472">Membrane</keyword>
<comment type="caution">
    <text evidence="13">The sequence shown here is derived from an EMBL/GenBank/DDBJ whole genome shotgun (WGS) entry which is preliminary data.</text>
</comment>
<dbReference type="InterPro" id="IPR003594">
    <property type="entry name" value="HATPase_dom"/>
</dbReference>
<dbReference type="SMART" id="SM00388">
    <property type="entry name" value="HisKA"/>
    <property type="match status" value="1"/>
</dbReference>
<evidence type="ECO:0000256" key="10">
    <source>
        <dbReference type="SAM" id="Phobius"/>
    </source>
</evidence>
<evidence type="ECO:0000256" key="8">
    <source>
        <dbReference type="ARBA" id="ARBA00022777"/>
    </source>
</evidence>
<comment type="catalytic activity">
    <reaction evidence="1">
        <text>ATP + protein L-histidine = ADP + protein N-phospho-L-histidine.</text>
        <dbReference type="EC" id="2.7.13.3"/>
    </reaction>
</comment>
<dbReference type="Gene3D" id="1.10.287.130">
    <property type="match status" value="1"/>
</dbReference>
<dbReference type="InterPro" id="IPR005467">
    <property type="entry name" value="His_kinase_dom"/>
</dbReference>
<sequence>MRRIFFEIYFSSFLCFFIGIILVSYYFQNIRPDYERQLDVAHVASFARVVNDITLIDKSKADHAIDEFVKESFFDVKVISWDELNNLRDQQKSQLRSERAISIEEDEYILYVNETLYYLFPDKRYDIWDELEYEDDFLFFWFGGCFLLFSLLTVYLLHRRLIPLEQATTQFAQGDLTARASEKNAIKLGTLNRQFNVMAQKVSQVIASQKQLTNAVAHELRTPLFRMECQLALLEEMDVDPAVQRHVDGLTDDIEELEQLVEELLYYARLEGVDIELSRTEGNVFEWLEPLVTKLQLVSRAKIILECDDSLTLSVDHGHLKRALSNLITNATRYANSEIIVSVQWNEEQIEFLVSDDGPGIPESEYEKVIQPFYRIGTARDRNSGGHGLGLSIVEQVSRGHHGSLTISRNTQQGATFLISIPHAKH</sequence>
<evidence type="ECO:0000256" key="3">
    <source>
        <dbReference type="ARBA" id="ARBA00012438"/>
    </source>
</evidence>
<keyword evidence="10" id="KW-0812">Transmembrane</keyword>
<evidence type="ECO:0000256" key="1">
    <source>
        <dbReference type="ARBA" id="ARBA00000085"/>
    </source>
</evidence>
<accession>A0ABM9Z2M1</accession>
<evidence type="ECO:0000259" key="12">
    <source>
        <dbReference type="PROSITE" id="PS50885"/>
    </source>
</evidence>
<protein>
    <recommendedName>
        <fullName evidence="3">histidine kinase</fullName>
        <ecNumber evidence="3">2.7.13.3</ecNumber>
    </recommendedName>
</protein>
<dbReference type="SMART" id="SM00304">
    <property type="entry name" value="HAMP"/>
    <property type="match status" value="1"/>
</dbReference>
<dbReference type="Gene3D" id="6.10.340.10">
    <property type="match status" value="1"/>
</dbReference>
<name>A0ABM9Z2M1_VIBOR</name>
<organism evidence="13 14">
    <name type="scientific">Vibrio orientalis CIP 102891 = ATCC 33934</name>
    <dbReference type="NCBI Taxonomy" id="675816"/>
    <lineage>
        <taxon>Bacteria</taxon>
        <taxon>Pseudomonadati</taxon>
        <taxon>Pseudomonadota</taxon>
        <taxon>Gammaproteobacteria</taxon>
        <taxon>Vibrionales</taxon>
        <taxon>Vibrionaceae</taxon>
        <taxon>Vibrio</taxon>
        <taxon>Vibrio oreintalis group</taxon>
    </lineage>
</organism>
<keyword evidence="10" id="KW-1133">Transmembrane helix</keyword>
<evidence type="ECO:0000313" key="13">
    <source>
        <dbReference type="EMBL" id="EEX93930.1"/>
    </source>
</evidence>
<dbReference type="Gene3D" id="3.30.565.10">
    <property type="entry name" value="Histidine kinase-like ATPase, C-terminal domain"/>
    <property type="match status" value="1"/>
</dbReference>
<dbReference type="PANTHER" id="PTHR44936">
    <property type="entry name" value="SENSOR PROTEIN CREC"/>
    <property type="match status" value="1"/>
</dbReference>
<feature type="domain" description="Histidine kinase" evidence="11">
    <location>
        <begin position="215"/>
        <end position="425"/>
    </location>
</feature>
<evidence type="ECO:0000256" key="9">
    <source>
        <dbReference type="ARBA" id="ARBA00022840"/>
    </source>
</evidence>
<keyword evidence="7" id="KW-0547">Nucleotide-binding</keyword>
<dbReference type="RefSeq" id="WP_004411598.1">
    <property type="nucleotide sequence ID" value="NZ_ACZV01000004.1"/>
</dbReference>
<dbReference type="SUPFAM" id="SSF55874">
    <property type="entry name" value="ATPase domain of HSP90 chaperone/DNA topoisomerase II/histidine kinase"/>
    <property type="match status" value="1"/>
</dbReference>
<keyword evidence="14" id="KW-1185">Reference proteome</keyword>
<dbReference type="InterPro" id="IPR050980">
    <property type="entry name" value="2C_sensor_his_kinase"/>
</dbReference>
<keyword evidence="8 13" id="KW-0418">Kinase</keyword>
<evidence type="ECO:0000256" key="6">
    <source>
        <dbReference type="ARBA" id="ARBA00022679"/>
    </source>
</evidence>
<evidence type="ECO:0000256" key="2">
    <source>
        <dbReference type="ARBA" id="ARBA00004651"/>
    </source>
</evidence>
<dbReference type="PRINTS" id="PR00344">
    <property type="entry name" value="BCTRLSENSOR"/>
</dbReference>